<comment type="similarity">
    <text evidence="6">Belongs to the eukaryotic ribosomal protein eS4 family.</text>
</comment>
<dbReference type="PROSITE" id="PS00528">
    <property type="entry name" value="RIBOSOMAL_S4E"/>
    <property type="match status" value="1"/>
</dbReference>
<dbReference type="InterPro" id="IPR013843">
    <property type="entry name" value="Ribosomal_eS4_N"/>
</dbReference>
<evidence type="ECO:0000256" key="2">
    <source>
        <dbReference type="ARBA" id="ARBA00022884"/>
    </source>
</evidence>
<dbReference type="Gene3D" id="2.40.50.740">
    <property type="match status" value="1"/>
</dbReference>
<evidence type="ECO:0000256" key="4">
    <source>
        <dbReference type="ARBA" id="ARBA00023274"/>
    </source>
</evidence>
<dbReference type="SUPFAM" id="SSF55174">
    <property type="entry name" value="Alpha-L RNA-binding motif"/>
    <property type="match status" value="1"/>
</dbReference>
<dbReference type="Pfam" id="PF08071">
    <property type="entry name" value="RS4NT"/>
    <property type="match status" value="1"/>
</dbReference>
<dbReference type="Pfam" id="PF00900">
    <property type="entry name" value="Ribosomal_S4e"/>
    <property type="match status" value="1"/>
</dbReference>
<keyword evidence="4 6" id="KW-0687">Ribonucleoprotein</keyword>
<keyword evidence="2 6" id="KW-0694">RNA-binding</keyword>
<dbReference type="Gene3D" id="3.10.290.10">
    <property type="entry name" value="RNA-binding S4 domain"/>
    <property type="match status" value="1"/>
</dbReference>
<evidence type="ECO:0000256" key="7">
    <source>
        <dbReference type="PROSITE-ProRule" id="PRU00182"/>
    </source>
</evidence>
<dbReference type="EMBL" id="KX765014">
    <property type="protein sequence ID" value="AOZ56101.1"/>
    <property type="molecule type" value="Genomic_DNA"/>
</dbReference>
<dbReference type="CDD" id="cd00165">
    <property type="entry name" value="S4"/>
    <property type="match status" value="1"/>
</dbReference>
<dbReference type="GO" id="GO:0006412">
    <property type="term" value="P:translation"/>
    <property type="evidence" value="ECO:0007669"/>
    <property type="project" value="UniProtKB-UniRule"/>
</dbReference>
<dbReference type="InterPro" id="IPR000876">
    <property type="entry name" value="Ribosomal_eS4"/>
</dbReference>
<dbReference type="GO" id="GO:0022627">
    <property type="term" value="C:cytosolic small ribosomal subunit"/>
    <property type="evidence" value="ECO:0007669"/>
    <property type="project" value="TreeGrafter"/>
</dbReference>
<dbReference type="InterPro" id="IPR013845">
    <property type="entry name" value="Ribosomal_eS4_central_region"/>
</dbReference>
<evidence type="ECO:0000256" key="3">
    <source>
        <dbReference type="ARBA" id="ARBA00022980"/>
    </source>
</evidence>
<keyword evidence="1 7" id="KW-0699">rRNA-binding</keyword>
<name>A0A1L2JT96_9CREN</name>
<dbReference type="PIRSF" id="PIRSF002116">
    <property type="entry name" value="Ribosomal_S4"/>
    <property type="match status" value="1"/>
</dbReference>
<evidence type="ECO:0000313" key="10">
    <source>
        <dbReference type="EMBL" id="AOZ56101.1"/>
    </source>
</evidence>
<feature type="domain" description="Small ribosomal subunit protein eS4 central region" evidence="8">
    <location>
        <begin position="101"/>
        <end position="174"/>
    </location>
</feature>
<dbReference type="PANTHER" id="PTHR11581">
    <property type="entry name" value="30S/40S RIBOSOMAL PROTEIN S4"/>
    <property type="match status" value="1"/>
</dbReference>
<dbReference type="InterPro" id="IPR018199">
    <property type="entry name" value="Ribosomal_eS4_N_CS"/>
</dbReference>
<evidence type="ECO:0000259" key="9">
    <source>
        <dbReference type="Pfam" id="PF08071"/>
    </source>
</evidence>
<evidence type="ECO:0000256" key="5">
    <source>
        <dbReference type="ARBA" id="ARBA00035272"/>
    </source>
</evidence>
<dbReference type="NCBIfam" id="NF003312">
    <property type="entry name" value="PRK04313.1"/>
    <property type="match status" value="1"/>
</dbReference>
<organism evidence="10">
    <name type="scientific">uncultured korarchaeote</name>
    <dbReference type="NCBI Taxonomy" id="161241"/>
    <lineage>
        <taxon>Archaea</taxon>
        <taxon>Thermoproteota</taxon>
        <taxon>environmental samples</taxon>
    </lineage>
</organism>
<dbReference type="GO" id="GO:0003735">
    <property type="term" value="F:structural constituent of ribosome"/>
    <property type="evidence" value="ECO:0007669"/>
    <property type="project" value="InterPro"/>
</dbReference>
<dbReference type="PANTHER" id="PTHR11581:SF0">
    <property type="entry name" value="SMALL RIBOSOMAL SUBUNIT PROTEIN ES4"/>
    <property type="match status" value="1"/>
</dbReference>
<reference evidence="10" key="1">
    <citation type="journal article" date="2017" name="Nature">
        <title>Metagenomic exploration of ASGARD archaea illuminates the origin of cellular complexity in eukaryotes.</title>
        <authorList>
            <person name="Zaremba-Niedzwiedzka K."/>
            <person name="Caceres E.F."/>
            <person name="Saw J.H.W."/>
            <person name="Backstrom D."/>
            <person name="Juzokaite L."/>
            <person name="Vancaester E."/>
            <person name="Seitz K.W."/>
            <person name="Anantharaman K."/>
            <person name="Starnawski P."/>
            <person name="Kjeldsen K.U."/>
            <person name="Stott M.B."/>
            <person name="Nunoura T."/>
            <person name="Banfield J.F."/>
            <person name="Schramm A."/>
            <person name="Baker B.J."/>
            <person name="Spang A."/>
            <person name="Ettema T.J.G."/>
        </authorList>
    </citation>
    <scope>NUCLEOTIDE SEQUENCE</scope>
    <source>
        <strain evidence="10">TIV_2</strain>
    </source>
</reference>
<dbReference type="PROSITE" id="PS50889">
    <property type="entry name" value="S4"/>
    <property type="match status" value="1"/>
</dbReference>
<protein>
    <recommendedName>
        <fullName evidence="5 6">Small ribosomal subunit protein eS4</fullName>
    </recommendedName>
</protein>
<dbReference type="InterPro" id="IPR038237">
    <property type="entry name" value="Ribosomal_eS4_central_sf"/>
</dbReference>
<dbReference type="InterPro" id="IPR036986">
    <property type="entry name" value="S4_RNA-bd_sf"/>
</dbReference>
<dbReference type="HAMAP" id="MF_00485">
    <property type="entry name" value="Ribosomal_eS4"/>
    <property type="match status" value="1"/>
</dbReference>
<accession>A0A1L2JT96</accession>
<evidence type="ECO:0000256" key="6">
    <source>
        <dbReference type="HAMAP-Rule" id="MF_00485"/>
    </source>
</evidence>
<proteinExistence type="inferred from homology"/>
<sequence length="239" mass="26906">MTKKGGGRHLKRMKAPGYWPIAKREYKWTVKPRPGPHPIDKGIPLLIIVRDILKLATTAREAKRIIHEKNILIDGRPVYDHKFQVGLLDTLAIPKAEIYARMTSDPTKYLKLIDIPKEEVELKVVRVKNKVAVKGGKIQLTGHDGRNFLTEPGSKLAGVRVGDSLLIRVPSQEVLDILRLEEGALALVISGRRAGRIGRIEKIGEFVEIRDFEDPNLTYRALKESLIVIGRENPAIKVR</sequence>
<dbReference type="GO" id="GO:0019843">
    <property type="term" value="F:rRNA binding"/>
    <property type="evidence" value="ECO:0007669"/>
    <property type="project" value="UniProtKB-KW"/>
</dbReference>
<evidence type="ECO:0000256" key="1">
    <source>
        <dbReference type="ARBA" id="ARBA00022730"/>
    </source>
</evidence>
<evidence type="ECO:0000259" key="8">
    <source>
        <dbReference type="Pfam" id="PF00900"/>
    </source>
</evidence>
<feature type="domain" description="Small ribosomal subunit protein eS4 N-terminal" evidence="9">
    <location>
        <begin position="4"/>
        <end position="39"/>
    </location>
</feature>
<dbReference type="AlphaFoldDB" id="A0A1L2JT96"/>
<keyword evidence="3 6" id="KW-0689">Ribosomal protein</keyword>
<gene>
    <name evidence="6" type="primary">rps4e</name>
</gene>